<evidence type="ECO:0000313" key="3">
    <source>
        <dbReference type="EMBL" id="CDH47171.1"/>
    </source>
</evidence>
<reference evidence="3 4" key="1">
    <citation type="journal article" date="2014" name="ISME J.">
        <title>Candidatus Competibacter-lineage genomes retrieved from metagenomes reveal functional metabolic diversity.</title>
        <authorList>
            <person name="McIlroy S.J."/>
            <person name="Albertsen M."/>
            <person name="Andresen E.K."/>
            <person name="Saunders A.M."/>
            <person name="Kristiansen R."/>
            <person name="Stokholm-Bjerregaard M."/>
            <person name="Nielsen K.L."/>
            <person name="Nielsen P.H."/>
        </authorList>
    </citation>
    <scope>NUCLEOTIDE SEQUENCE [LARGE SCALE GENOMIC DNA]</scope>
    <source>
        <strain evidence="3 4">Run_B_J11</strain>
    </source>
</reference>
<keyword evidence="2" id="KW-1133">Transmembrane helix</keyword>
<accession>A0A7U7GF21</accession>
<dbReference type="AlphaFoldDB" id="A0A7U7GF21"/>
<organism evidence="3 4">
    <name type="scientific">Candidatus Contendobacter odensis Run_B_J11</name>
    <dbReference type="NCBI Taxonomy" id="1400861"/>
    <lineage>
        <taxon>Bacteria</taxon>
        <taxon>Pseudomonadati</taxon>
        <taxon>Pseudomonadota</taxon>
        <taxon>Gammaproteobacteria</taxon>
        <taxon>Candidatus Competibacteraceae</taxon>
        <taxon>Candidatus Contendibacter</taxon>
    </lineage>
</organism>
<keyword evidence="2" id="KW-0472">Membrane</keyword>
<sequence>MSSHYRSSQPSRFSANTKFDMAPLDRERSQHTSRRTREWSRRNKLLLGLVVVMILVDFFTALLLGTQTYDLSRQNQILRSELAKSQEELRQAMPELRQLRQDLDELIRGKLPHLRKLEYDQVLPLDEGHLKNISFTKVVNRGVQNYEYKLVVQNNTRALLWPEIQLFLFNELGIQVGSTEIGTASPGALKAASLGMGEVRSYSAAFQLTDKNALPTYFMIRTVGNENLPSVSDSAAQTAGDER</sequence>
<keyword evidence="4" id="KW-1185">Reference proteome</keyword>
<feature type="compositionally biased region" description="Basic and acidic residues" evidence="1">
    <location>
        <begin position="23"/>
        <end position="36"/>
    </location>
</feature>
<dbReference type="Proteomes" id="UP000019184">
    <property type="component" value="Unassembled WGS sequence"/>
</dbReference>
<feature type="transmembrane region" description="Helical" evidence="2">
    <location>
        <begin position="45"/>
        <end position="65"/>
    </location>
</feature>
<dbReference type="EMBL" id="CBTK010000295">
    <property type="protein sequence ID" value="CDH47171.1"/>
    <property type="molecule type" value="Genomic_DNA"/>
</dbReference>
<proteinExistence type="predicted"/>
<evidence type="ECO:0000313" key="4">
    <source>
        <dbReference type="Proteomes" id="UP000019184"/>
    </source>
</evidence>
<evidence type="ECO:0000256" key="1">
    <source>
        <dbReference type="SAM" id="MobiDB-lite"/>
    </source>
</evidence>
<feature type="compositionally biased region" description="Polar residues" evidence="1">
    <location>
        <begin position="1"/>
        <end position="17"/>
    </location>
</feature>
<feature type="region of interest" description="Disordered" evidence="1">
    <location>
        <begin position="1"/>
        <end position="36"/>
    </location>
</feature>
<gene>
    <name evidence="3" type="ORF">BN874_770021</name>
</gene>
<name>A0A7U7GF21_9GAMM</name>
<evidence type="ECO:0000256" key="2">
    <source>
        <dbReference type="SAM" id="Phobius"/>
    </source>
</evidence>
<comment type="caution">
    <text evidence="3">The sequence shown here is derived from an EMBL/GenBank/DDBJ whole genome shotgun (WGS) entry which is preliminary data.</text>
</comment>
<protein>
    <submittedName>
        <fullName evidence="3">Uncharacterized protein</fullName>
    </submittedName>
</protein>
<keyword evidence="2" id="KW-0812">Transmembrane</keyword>